<reference evidence="1 2" key="1">
    <citation type="submission" date="2024-04" db="EMBL/GenBank/DDBJ databases">
        <title>The reference genome of an endangered Asteraceae, Deinandra increscens subsp. villosa, native to the Central Coast of California.</title>
        <authorList>
            <person name="Guilliams M."/>
            <person name="Hasenstab-Lehman K."/>
            <person name="Meyer R."/>
            <person name="Mcevoy S."/>
        </authorList>
    </citation>
    <scope>NUCLEOTIDE SEQUENCE [LARGE SCALE GENOMIC DNA]</scope>
    <source>
        <tissue evidence="1">Leaf</tissue>
    </source>
</reference>
<dbReference type="Proteomes" id="UP001408789">
    <property type="component" value="Unassembled WGS sequence"/>
</dbReference>
<evidence type="ECO:0000313" key="1">
    <source>
        <dbReference type="EMBL" id="KAK9064627.1"/>
    </source>
</evidence>
<name>A0AAP0D1X6_9ASTR</name>
<keyword evidence="2" id="KW-1185">Reference proteome</keyword>
<organism evidence="1 2">
    <name type="scientific">Deinandra increscens subsp. villosa</name>
    <dbReference type="NCBI Taxonomy" id="3103831"/>
    <lineage>
        <taxon>Eukaryota</taxon>
        <taxon>Viridiplantae</taxon>
        <taxon>Streptophyta</taxon>
        <taxon>Embryophyta</taxon>
        <taxon>Tracheophyta</taxon>
        <taxon>Spermatophyta</taxon>
        <taxon>Magnoliopsida</taxon>
        <taxon>eudicotyledons</taxon>
        <taxon>Gunneridae</taxon>
        <taxon>Pentapetalae</taxon>
        <taxon>asterids</taxon>
        <taxon>campanulids</taxon>
        <taxon>Asterales</taxon>
        <taxon>Asteraceae</taxon>
        <taxon>Asteroideae</taxon>
        <taxon>Heliantheae alliance</taxon>
        <taxon>Madieae</taxon>
        <taxon>Madiinae</taxon>
        <taxon>Deinandra</taxon>
    </lineage>
</organism>
<protein>
    <submittedName>
        <fullName evidence="1">Uncharacterized protein</fullName>
    </submittedName>
</protein>
<proteinExistence type="predicted"/>
<dbReference type="PANTHER" id="PTHR33384:SF1">
    <property type="entry name" value="EXPRESSED PROTEIN"/>
    <property type="match status" value="1"/>
</dbReference>
<dbReference type="PANTHER" id="PTHR33384">
    <property type="entry name" value="EXPRESSED PROTEIN"/>
    <property type="match status" value="1"/>
</dbReference>
<evidence type="ECO:0000313" key="2">
    <source>
        <dbReference type="Proteomes" id="UP001408789"/>
    </source>
</evidence>
<sequence>MNHYGIHQKNTFASSSEEMRRSVSVSVISDNGAPMVCPKPRRLSLFSTTINEPVRPLRWQMCHPSEGHDSAAGLELLDTIFAKCGGYGPPEQICTQLASSPPFFSGSPPSRVSNPLIQDTRFGDDKICPNVTAFDGPQSRINRSEIVSGDGWIPSFQFWQQTGCSGRGVRLS</sequence>
<gene>
    <name evidence="1" type="ORF">SSX86_016009</name>
</gene>
<comment type="caution">
    <text evidence="1">The sequence shown here is derived from an EMBL/GenBank/DDBJ whole genome shotgun (WGS) entry which is preliminary data.</text>
</comment>
<dbReference type="AlphaFoldDB" id="A0AAP0D1X6"/>
<accession>A0AAP0D1X6</accession>
<dbReference type="EMBL" id="JBCNJP010000017">
    <property type="protein sequence ID" value="KAK9064627.1"/>
    <property type="molecule type" value="Genomic_DNA"/>
</dbReference>